<sequence length="167" mass="16629">MTAGRNIRTGETPRLPGNRRKTAGRSRGRIRPRRPVPGRTAVCAAGGRQQGAGTVLAAGLALVLCMMLAALAGVVQAGLASARAGKAADLAALAAADAARGLVEGEPCTLAARVAGEQDAQLRGCRRSGTGGVVVDVDTAVPLPAVWGLFTAGHAEAAGRARAGPPP</sequence>
<feature type="transmembrane region" description="Helical" evidence="2">
    <location>
        <begin position="55"/>
        <end position="75"/>
    </location>
</feature>
<dbReference type="AlphaFoldDB" id="A0A7X6HAD3"/>
<keyword evidence="2" id="KW-0472">Membrane</keyword>
<reference evidence="3 4" key="1">
    <citation type="submission" date="2020-04" db="EMBL/GenBank/DDBJ databases">
        <title>Arthrobacter sp. nov.</title>
        <authorList>
            <person name="Liu S."/>
        </authorList>
    </citation>
    <scope>NUCLEOTIDE SEQUENCE [LARGE SCALE GENOMIC DNA]</scope>
    <source>
        <strain evidence="3 4">E918</strain>
    </source>
</reference>
<dbReference type="EMBL" id="JAAZSQ010000002">
    <property type="protein sequence ID" value="NKX53412.1"/>
    <property type="molecule type" value="Genomic_DNA"/>
</dbReference>
<protein>
    <recommendedName>
        <fullName evidence="5">Helicase/secretion neighborhood TadE-like protein</fullName>
    </recommendedName>
</protein>
<evidence type="ECO:0000313" key="3">
    <source>
        <dbReference type="EMBL" id="NKX53412.1"/>
    </source>
</evidence>
<evidence type="ECO:0000313" key="4">
    <source>
        <dbReference type="Proteomes" id="UP000544090"/>
    </source>
</evidence>
<comment type="caution">
    <text evidence="3">The sequence shown here is derived from an EMBL/GenBank/DDBJ whole genome shotgun (WGS) entry which is preliminary data.</text>
</comment>
<feature type="compositionally biased region" description="Basic residues" evidence="1">
    <location>
        <begin position="17"/>
        <end position="36"/>
    </location>
</feature>
<name>A0A7X6HAD3_9MICC</name>
<keyword evidence="2" id="KW-1133">Transmembrane helix</keyword>
<dbReference type="NCBIfam" id="TIGR03816">
    <property type="entry name" value="tadE_like_DECH"/>
    <property type="match status" value="1"/>
</dbReference>
<keyword evidence="2" id="KW-0812">Transmembrane</keyword>
<evidence type="ECO:0000256" key="2">
    <source>
        <dbReference type="SAM" id="Phobius"/>
    </source>
</evidence>
<evidence type="ECO:0000256" key="1">
    <source>
        <dbReference type="SAM" id="MobiDB-lite"/>
    </source>
</evidence>
<gene>
    <name evidence="3" type="ORF">HGG74_02430</name>
</gene>
<dbReference type="InterPro" id="IPR021202">
    <property type="entry name" value="Rv3654c-like"/>
</dbReference>
<accession>A0A7X6HAD3</accession>
<evidence type="ECO:0008006" key="5">
    <source>
        <dbReference type="Google" id="ProtNLM"/>
    </source>
</evidence>
<keyword evidence="4" id="KW-1185">Reference proteome</keyword>
<proteinExistence type="predicted"/>
<feature type="region of interest" description="Disordered" evidence="1">
    <location>
        <begin position="1"/>
        <end position="38"/>
    </location>
</feature>
<organism evidence="3 4">
    <name type="scientific">Arthrobacter mobilis</name>
    <dbReference type="NCBI Taxonomy" id="2724944"/>
    <lineage>
        <taxon>Bacteria</taxon>
        <taxon>Bacillati</taxon>
        <taxon>Actinomycetota</taxon>
        <taxon>Actinomycetes</taxon>
        <taxon>Micrococcales</taxon>
        <taxon>Micrococcaceae</taxon>
        <taxon>Arthrobacter</taxon>
    </lineage>
</organism>
<dbReference type="Proteomes" id="UP000544090">
    <property type="component" value="Unassembled WGS sequence"/>
</dbReference>